<dbReference type="Proteomes" id="UP000826462">
    <property type="component" value="Chromosome 2"/>
</dbReference>
<feature type="transmembrane region" description="Helical" evidence="6">
    <location>
        <begin position="144"/>
        <end position="164"/>
    </location>
</feature>
<feature type="transmembrane region" description="Helical" evidence="6">
    <location>
        <begin position="83"/>
        <end position="103"/>
    </location>
</feature>
<reference evidence="8 9" key="1">
    <citation type="submission" date="2021-07" db="EMBL/GenBank/DDBJ databases">
        <title>Paraburkholderia edwinii protects Aspergillus sp. from phenazines by acting as a toxin sponge.</title>
        <authorList>
            <person name="Dahlstrom K.M."/>
            <person name="Newman D.K."/>
        </authorList>
    </citation>
    <scope>NUCLEOTIDE SEQUENCE [LARGE SCALE GENOMIC DNA]</scope>
    <source>
        <strain evidence="8 9">Pe01</strain>
    </source>
</reference>
<evidence type="ECO:0000256" key="4">
    <source>
        <dbReference type="ARBA" id="ARBA00023136"/>
    </source>
</evidence>
<feature type="transmembrane region" description="Helical" evidence="6">
    <location>
        <begin position="373"/>
        <end position="393"/>
    </location>
</feature>
<dbReference type="Gene3D" id="1.20.1720.10">
    <property type="entry name" value="Multidrug resistance protein D"/>
    <property type="match status" value="1"/>
</dbReference>
<dbReference type="SUPFAM" id="SSF103473">
    <property type="entry name" value="MFS general substrate transporter"/>
    <property type="match status" value="1"/>
</dbReference>
<dbReference type="Pfam" id="PF07690">
    <property type="entry name" value="MFS_1"/>
    <property type="match status" value="1"/>
</dbReference>
<keyword evidence="4 6" id="KW-0472">Membrane</keyword>
<comment type="subcellular location">
    <subcellularLocation>
        <location evidence="1">Membrane</location>
        <topology evidence="1">Multi-pass membrane protein</topology>
    </subcellularLocation>
</comment>
<feature type="transmembrane region" description="Helical" evidence="6">
    <location>
        <begin position="115"/>
        <end position="138"/>
    </location>
</feature>
<dbReference type="PROSITE" id="PS50850">
    <property type="entry name" value="MFS"/>
    <property type="match status" value="1"/>
</dbReference>
<feature type="transmembrane region" description="Helical" evidence="6">
    <location>
        <begin position="344"/>
        <end position="366"/>
    </location>
</feature>
<feature type="transmembrane region" description="Helical" evidence="6">
    <location>
        <begin position="236"/>
        <end position="255"/>
    </location>
</feature>
<proteinExistence type="predicted"/>
<keyword evidence="3 6" id="KW-1133">Transmembrane helix</keyword>
<evidence type="ECO:0000313" key="9">
    <source>
        <dbReference type="Proteomes" id="UP000826462"/>
    </source>
</evidence>
<accession>A0ABX8USQ4</accession>
<dbReference type="CDD" id="cd17321">
    <property type="entry name" value="MFS_MMR_MDR_like"/>
    <property type="match status" value="1"/>
</dbReference>
<keyword evidence="2 6" id="KW-0812">Transmembrane</keyword>
<dbReference type="PANTHER" id="PTHR42718:SF39">
    <property type="entry name" value="ACTINORHODIN TRANSPORTER-RELATED"/>
    <property type="match status" value="1"/>
</dbReference>
<feature type="transmembrane region" description="Helical" evidence="6">
    <location>
        <begin position="267"/>
        <end position="286"/>
    </location>
</feature>
<feature type="compositionally biased region" description="Basic and acidic residues" evidence="5">
    <location>
        <begin position="10"/>
        <end position="19"/>
    </location>
</feature>
<keyword evidence="9" id="KW-1185">Reference proteome</keyword>
<feature type="domain" description="Major facilitator superfamily (MFS) profile" evidence="7">
    <location>
        <begin position="49"/>
        <end position="502"/>
    </location>
</feature>
<feature type="transmembrane region" description="Helical" evidence="6">
    <location>
        <begin position="205"/>
        <end position="224"/>
    </location>
</feature>
<feature type="transmembrane region" description="Helical" evidence="6">
    <location>
        <begin position="176"/>
        <end position="199"/>
    </location>
</feature>
<gene>
    <name evidence="8" type="ORF">KZJ38_34245</name>
</gene>
<organism evidence="8 9">
    <name type="scientific">Paraburkholderia edwinii</name>
    <dbReference type="NCBI Taxonomy" id="2861782"/>
    <lineage>
        <taxon>Bacteria</taxon>
        <taxon>Pseudomonadati</taxon>
        <taxon>Pseudomonadota</taxon>
        <taxon>Betaproteobacteria</taxon>
        <taxon>Burkholderiales</taxon>
        <taxon>Burkholderiaceae</taxon>
        <taxon>Paraburkholderia</taxon>
    </lineage>
</organism>
<dbReference type="PANTHER" id="PTHR42718">
    <property type="entry name" value="MAJOR FACILITATOR SUPERFAMILY MULTIDRUG TRANSPORTER MFSC"/>
    <property type="match status" value="1"/>
</dbReference>
<feature type="region of interest" description="Disordered" evidence="5">
    <location>
        <begin position="1"/>
        <end position="39"/>
    </location>
</feature>
<feature type="transmembrane region" description="Helical" evidence="6">
    <location>
        <begin position="480"/>
        <end position="498"/>
    </location>
</feature>
<evidence type="ECO:0000256" key="5">
    <source>
        <dbReference type="SAM" id="MobiDB-lite"/>
    </source>
</evidence>
<dbReference type="EMBL" id="CP080096">
    <property type="protein sequence ID" value="QYD72017.1"/>
    <property type="molecule type" value="Genomic_DNA"/>
</dbReference>
<feature type="transmembrane region" description="Helical" evidence="6">
    <location>
        <begin position="307"/>
        <end position="332"/>
    </location>
</feature>
<feature type="transmembrane region" description="Helical" evidence="6">
    <location>
        <begin position="399"/>
        <end position="421"/>
    </location>
</feature>
<dbReference type="Gene3D" id="1.20.1250.20">
    <property type="entry name" value="MFS general substrate transporter like domains"/>
    <property type="match status" value="1"/>
</dbReference>
<dbReference type="InterPro" id="IPR011701">
    <property type="entry name" value="MFS"/>
</dbReference>
<evidence type="ECO:0000256" key="6">
    <source>
        <dbReference type="SAM" id="Phobius"/>
    </source>
</evidence>
<dbReference type="InterPro" id="IPR036259">
    <property type="entry name" value="MFS_trans_sf"/>
</dbReference>
<protein>
    <submittedName>
        <fullName evidence="8">MFS transporter</fullName>
    </submittedName>
</protein>
<feature type="transmembrane region" description="Helical" evidence="6">
    <location>
        <begin position="50"/>
        <end position="71"/>
    </location>
</feature>
<name>A0ABX8USQ4_9BURK</name>
<evidence type="ECO:0000313" key="8">
    <source>
        <dbReference type="EMBL" id="QYD72017.1"/>
    </source>
</evidence>
<feature type="transmembrane region" description="Helical" evidence="6">
    <location>
        <begin position="433"/>
        <end position="460"/>
    </location>
</feature>
<evidence type="ECO:0000256" key="1">
    <source>
        <dbReference type="ARBA" id="ARBA00004141"/>
    </source>
</evidence>
<sequence length="519" mass="54992">MNTKGISRPSTDDTHESGKDGASGHMVRPPATGHLPSDAPPPAAHTGMALVVLLVGAFLAPLDYFIVNLALPSIHAGIDASDAQLQLIISAYASAFAVLLITGGRLGDLFGRKRIFMTGMAGFVIASALCGVATSGTMLVGARILQGLAAALMVPQVLATIRAVVPLHQQTKIIGFYGFVYGLSSIVGQLGGGALITYRPFGLDWRAVFLINVPIGLLAFVGAWKTIPENRQPTRTKIDMIGVVLLSLLLLLLIYPLTHGREAGWPLWTFVMFALSVPVFVLFIGFEQRIVRRGGFPLVDLQLFRNPAFSIGLVVAFLFYCNSAFFLTYGIYLQTGLHWTPLKAGLAIMPFAIGFVFGPLTSPAVVARIGTHVLTLGFALLAVGFTVTGWAALRHSEPGLVFYVGLVCAGIGHGLVFPSVMRVVLSEVAPEKAGLASGVVNTTLQIGAAFGIAAISGVFFGIVQGQDTPRAYAHAFEGSLSINAVLLAACVVLSVMVVRHQQHRALQLARENRALKNCA</sequence>
<dbReference type="InterPro" id="IPR020846">
    <property type="entry name" value="MFS_dom"/>
</dbReference>
<evidence type="ECO:0000256" key="3">
    <source>
        <dbReference type="ARBA" id="ARBA00022989"/>
    </source>
</evidence>
<evidence type="ECO:0000259" key="7">
    <source>
        <dbReference type="PROSITE" id="PS50850"/>
    </source>
</evidence>
<evidence type="ECO:0000256" key="2">
    <source>
        <dbReference type="ARBA" id="ARBA00022692"/>
    </source>
</evidence>